<organism evidence="2 3">
    <name type="scientific">Candidatus Williamhamiltonella defendens</name>
    <dbReference type="NCBI Taxonomy" id="138072"/>
    <lineage>
        <taxon>Bacteria</taxon>
        <taxon>Pseudomonadati</taxon>
        <taxon>Pseudomonadota</taxon>
        <taxon>Gammaproteobacteria</taxon>
        <taxon>Enterobacterales</taxon>
        <taxon>Enterobacteriaceae</taxon>
        <taxon>aphid secondary symbionts</taxon>
        <taxon>Candidatus Williamhamiltonella</taxon>
    </lineage>
</organism>
<dbReference type="EMBL" id="CP022932">
    <property type="protein sequence ID" value="ASV33862.1"/>
    <property type="molecule type" value="Genomic_DNA"/>
</dbReference>
<evidence type="ECO:0000259" key="1">
    <source>
        <dbReference type="Pfam" id="PF10543"/>
    </source>
</evidence>
<reference evidence="2" key="1">
    <citation type="submission" date="2017-08" db="EMBL/GenBank/DDBJ databases">
        <title>Genome sequence of Candidatus Hamiltonella defensa from Acyrthosiphon pisum strain MI47.</title>
        <authorList>
            <person name="Patel V.A."/>
            <person name="Chevignon G."/>
            <person name="Russell J.A."/>
            <person name="Oliver K.M."/>
        </authorList>
    </citation>
    <scope>NUCLEOTIDE SEQUENCE</scope>
    <source>
        <strain evidence="2">MI47</strain>
    </source>
</reference>
<accession>A0AAC9VKT5</accession>
<gene>
    <name evidence="2" type="ORF">CJJ18_07530</name>
</gene>
<dbReference type="AlphaFoldDB" id="A0AAC9VKT5"/>
<proteinExistence type="predicted"/>
<dbReference type="InterPro" id="IPR018873">
    <property type="entry name" value="KilA-N_DNA-bd_domain"/>
</dbReference>
<sequence>MPGSLTELITIDSNQLPIIEWKNIRVVTTETLAKGYGASMKNIQANLANHKSRFVEGIHYFKLEGNELQQFKRVPDNIGLVSKYTSQQILWTEKGAARMSKIVDTDEAWSFFEKMESAYFNQKSLPNDPTTLGLPNFLDPAESAIAWAEQHKKVQLLGVQVQQLETEIDCLQNLFQVGMSPVQFCKQLNGVNINQVNLFLESRHFLYNAEKDIYKSHVWRVQAYARDKYLTESPYIATTGFGQRQCYKIVLLKKGASWLYQQYLKGKLPMKKDWNGQFTHEKYGQVA</sequence>
<feature type="domain" description="KilA-N DNA-binding" evidence="1">
    <location>
        <begin position="17"/>
        <end position="102"/>
    </location>
</feature>
<evidence type="ECO:0000313" key="3">
    <source>
        <dbReference type="Proteomes" id="UP000792865"/>
    </source>
</evidence>
<name>A0AAC9VKT5_9ENTR</name>
<protein>
    <recommendedName>
        <fullName evidence="1">KilA-N DNA-binding domain-containing protein</fullName>
    </recommendedName>
</protein>
<dbReference type="Pfam" id="PF10543">
    <property type="entry name" value="ORF6N"/>
    <property type="match status" value="1"/>
</dbReference>
<dbReference type="Proteomes" id="UP000792865">
    <property type="component" value="Chromosome"/>
</dbReference>
<evidence type="ECO:0000313" key="2">
    <source>
        <dbReference type="EMBL" id="ASV33862.1"/>
    </source>
</evidence>